<protein>
    <submittedName>
        <fullName evidence="1">35726_t:CDS:1</fullName>
    </submittedName>
</protein>
<proteinExistence type="predicted"/>
<evidence type="ECO:0000313" key="1">
    <source>
        <dbReference type="EMBL" id="CAG8811926.1"/>
    </source>
</evidence>
<dbReference type="EMBL" id="CAJVQB010028199">
    <property type="protein sequence ID" value="CAG8811926.1"/>
    <property type="molecule type" value="Genomic_DNA"/>
</dbReference>
<accession>A0ABN7W227</accession>
<reference evidence="1 2" key="1">
    <citation type="submission" date="2021-06" db="EMBL/GenBank/DDBJ databases">
        <authorList>
            <person name="Kallberg Y."/>
            <person name="Tangrot J."/>
            <person name="Rosling A."/>
        </authorList>
    </citation>
    <scope>NUCLEOTIDE SEQUENCE [LARGE SCALE GENOMIC DNA]</scope>
    <source>
        <strain evidence="1 2">120-4 pot B 10/14</strain>
    </source>
</reference>
<organism evidence="1 2">
    <name type="scientific">Gigaspora margarita</name>
    <dbReference type="NCBI Taxonomy" id="4874"/>
    <lineage>
        <taxon>Eukaryota</taxon>
        <taxon>Fungi</taxon>
        <taxon>Fungi incertae sedis</taxon>
        <taxon>Mucoromycota</taxon>
        <taxon>Glomeromycotina</taxon>
        <taxon>Glomeromycetes</taxon>
        <taxon>Diversisporales</taxon>
        <taxon>Gigasporaceae</taxon>
        <taxon>Gigaspora</taxon>
    </lineage>
</organism>
<dbReference type="Proteomes" id="UP000789901">
    <property type="component" value="Unassembled WGS sequence"/>
</dbReference>
<name>A0ABN7W227_GIGMA</name>
<gene>
    <name evidence="1" type="ORF">GMARGA_LOCUS25446</name>
</gene>
<feature type="non-terminal residue" evidence="1">
    <location>
        <position position="1"/>
    </location>
</feature>
<sequence length="501" mass="57551">TLANYRLYSTSETLEEVVCKDINKATDKATNEIIDEAIDNKATNKATNEITVKAIDTKAFLQGLQDINFEEILFTTEQSKQDSISYSLVFDTDFLDNESGNALLKVTLGQTFSTWEASVNENLSKNTSIIIFITVIDEHNHYIVPSPSTNIATYCRLGEDMVEFIESCVHYSITSTQSIGHLLKGKFLGRIVYQKGLYNAIQVAKKKLVIRVEFNASDFIKHLYSQHAKDQTWLVATVLLKDETENSFVWALKNLKAQYVSANNYIKQQLDSLKHKWAICYTNSQFTASANSTQWVESLNRKIHNCVYSNSSLLFLVKEIQKLLDKESEYVRVEEYKEQIPTISFLTVSKTYFGLIEKVVSYYLLPVIVFTVCRQMQECFYYDSFQIDNTIIGSMIQEQISIDYSEKVREDNYKVTKIHLTNIILAINYDQILEEVNSTRQKYGRARGLMRKALDLAIATNAYIELMGICHEFILDKQEPDAEMNNIEFDIMNSIITAQRE</sequence>
<keyword evidence="2" id="KW-1185">Reference proteome</keyword>
<comment type="caution">
    <text evidence="1">The sequence shown here is derived from an EMBL/GenBank/DDBJ whole genome shotgun (WGS) entry which is preliminary data.</text>
</comment>
<evidence type="ECO:0000313" key="2">
    <source>
        <dbReference type="Proteomes" id="UP000789901"/>
    </source>
</evidence>